<dbReference type="Proteomes" id="UP001179952">
    <property type="component" value="Unassembled WGS sequence"/>
</dbReference>
<name>A0AAV9BK04_ACOGR</name>
<dbReference type="Gene3D" id="2.20.25.80">
    <property type="entry name" value="WRKY domain"/>
    <property type="match status" value="1"/>
</dbReference>
<keyword evidence="5" id="KW-0539">Nucleus</keyword>
<keyword evidence="2" id="KW-0805">Transcription regulation</keyword>
<evidence type="ECO:0000256" key="3">
    <source>
        <dbReference type="ARBA" id="ARBA00023125"/>
    </source>
</evidence>
<comment type="subcellular location">
    <subcellularLocation>
        <location evidence="1">Nucleus</location>
    </subcellularLocation>
</comment>
<gene>
    <name evidence="7" type="ORF">QJS04_geneDACA011844</name>
</gene>
<proteinExistence type="predicted"/>
<dbReference type="PANTHER" id="PTHR31221:SF111">
    <property type="entry name" value="WRKY TRANSCRIPTION FACTOR 43-RELATED"/>
    <property type="match status" value="1"/>
</dbReference>
<dbReference type="FunFam" id="2.20.25.80:FF:000003">
    <property type="entry name" value="WRKY transcription factor 57"/>
    <property type="match status" value="1"/>
</dbReference>
<dbReference type="PANTHER" id="PTHR31221">
    <property type="entry name" value="WRKY TRANSCRIPTION FACTOR PROTEIN 1-RELATED"/>
    <property type="match status" value="1"/>
</dbReference>
<dbReference type="Pfam" id="PF03106">
    <property type="entry name" value="WRKY"/>
    <property type="match status" value="1"/>
</dbReference>
<dbReference type="InterPro" id="IPR036576">
    <property type="entry name" value="WRKY_dom_sf"/>
</dbReference>
<dbReference type="GO" id="GO:0043565">
    <property type="term" value="F:sequence-specific DNA binding"/>
    <property type="evidence" value="ECO:0007669"/>
    <property type="project" value="InterPro"/>
</dbReference>
<dbReference type="GO" id="GO:0005634">
    <property type="term" value="C:nucleus"/>
    <property type="evidence" value="ECO:0007669"/>
    <property type="project" value="UniProtKB-SubCell"/>
</dbReference>
<keyword evidence="3" id="KW-0238">DNA-binding</keyword>
<evidence type="ECO:0000256" key="1">
    <source>
        <dbReference type="ARBA" id="ARBA00004123"/>
    </source>
</evidence>
<dbReference type="EMBL" id="JAUJYN010000003">
    <property type="protein sequence ID" value="KAK1276642.1"/>
    <property type="molecule type" value="Genomic_DNA"/>
</dbReference>
<reference evidence="7" key="1">
    <citation type="journal article" date="2023" name="Nat. Commun.">
        <title>Diploid and tetraploid genomes of Acorus and the evolution of monocots.</title>
        <authorList>
            <person name="Ma L."/>
            <person name="Liu K.W."/>
            <person name="Li Z."/>
            <person name="Hsiao Y.Y."/>
            <person name="Qi Y."/>
            <person name="Fu T."/>
            <person name="Tang G.D."/>
            <person name="Zhang D."/>
            <person name="Sun W.H."/>
            <person name="Liu D.K."/>
            <person name="Li Y."/>
            <person name="Chen G.Z."/>
            <person name="Liu X.D."/>
            <person name="Liao X.Y."/>
            <person name="Jiang Y.T."/>
            <person name="Yu X."/>
            <person name="Hao Y."/>
            <person name="Huang J."/>
            <person name="Zhao X.W."/>
            <person name="Ke S."/>
            <person name="Chen Y.Y."/>
            <person name="Wu W.L."/>
            <person name="Hsu J.L."/>
            <person name="Lin Y.F."/>
            <person name="Huang M.D."/>
            <person name="Li C.Y."/>
            <person name="Huang L."/>
            <person name="Wang Z.W."/>
            <person name="Zhao X."/>
            <person name="Zhong W.Y."/>
            <person name="Peng D.H."/>
            <person name="Ahmad S."/>
            <person name="Lan S."/>
            <person name="Zhang J.S."/>
            <person name="Tsai W.C."/>
            <person name="Van de Peer Y."/>
            <person name="Liu Z.J."/>
        </authorList>
    </citation>
    <scope>NUCLEOTIDE SEQUENCE</scope>
    <source>
        <strain evidence="7">SCP</strain>
    </source>
</reference>
<keyword evidence="8" id="KW-1185">Reference proteome</keyword>
<evidence type="ECO:0000256" key="5">
    <source>
        <dbReference type="ARBA" id="ARBA00023242"/>
    </source>
</evidence>
<dbReference type="InterPro" id="IPR003657">
    <property type="entry name" value="WRKY_dom"/>
</dbReference>
<accession>A0AAV9BK04</accession>
<evidence type="ECO:0000313" key="8">
    <source>
        <dbReference type="Proteomes" id="UP001179952"/>
    </source>
</evidence>
<organism evidence="7 8">
    <name type="scientific">Acorus gramineus</name>
    <name type="common">Dwarf sweet flag</name>
    <dbReference type="NCBI Taxonomy" id="55184"/>
    <lineage>
        <taxon>Eukaryota</taxon>
        <taxon>Viridiplantae</taxon>
        <taxon>Streptophyta</taxon>
        <taxon>Embryophyta</taxon>
        <taxon>Tracheophyta</taxon>
        <taxon>Spermatophyta</taxon>
        <taxon>Magnoliopsida</taxon>
        <taxon>Liliopsida</taxon>
        <taxon>Acoraceae</taxon>
        <taxon>Acorus</taxon>
    </lineage>
</organism>
<evidence type="ECO:0000259" key="6">
    <source>
        <dbReference type="PROSITE" id="PS50811"/>
    </source>
</evidence>
<keyword evidence="4" id="KW-0804">Transcription</keyword>
<comment type="caution">
    <text evidence="7">The sequence shown here is derived from an EMBL/GenBank/DDBJ whole genome shotgun (WGS) entry which is preliminary data.</text>
</comment>
<sequence>MKEIEMNRVASVPAVVTVAFCRVTALAYLRRGGRVRLFVTSSKMEQETSGGGGGGEEKQHWVGEWYSVPDLRLRGHRFSVPLDYSSDITTHRHCRISVFAREVVSECLFIWQRGTGLSTPLTVSSLSQLPTVEKQADYLKHFRADSIVKDAEFIRVRLVPDAGLWTVLGQVVHQNEKYYKRFPEDIPVIREVVHYLSEVGGVSYPFERVWDPILVPGAERRISYFFLKAFENWVAFDTNPLYALLHESIYCEGTSSRWSAHKVRGEVESIFDPIKAVKEGRPVYFTGEMIFPWMFDEIHALRHLKEAAHLLAEKEDWPPLYDIAALKNNQVPVVAAVYYEDMFVNFKLAMETASKIAGIRDLVTRAVVTPDLDWATALLLSNASTDIRIDEQKLLLLQQQQQEQAINLGTPTKQETTRISIKDKEKSAGKAKKVIKPRFEFQTRSTDDILDDGYRWRKYGQKAVKNSTHPRSYYRCTHHTCNVKKQVQRLAKDNSIVVTTYEGVHNHPCEKLMESLGPLLKQMQFLSQFSQV</sequence>
<reference evidence="7" key="2">
    <citation type="submission" date="2023-06" db="EMBL/GenBank/DDBJ databases">
        <authorList>
            <person name="Ma L."/>
            <person name="Liu K.-W."/>
            <person name="Li Z."/>
            <person name="Hsiao Y.-Y."/>
            <person name="Qi Y."/>
            <person name="Fu T."/>
            <person name="Tang G."/>
            <person name="Zhang D."/>
            <person name="Sun W.-H."/>
            <person name="Liu D.-K."/>
            <person name="Li Y."/>
            <person name="Chen G.-Z."/>
            <person name="Liu X.-D."/>
            <person name="Liao X.-Y."/>
            <person name="Jiang Y.-T."/>
            <person name="Yu X."/>
            <person name="Hao Y."/>
            <person name="Huang J."/>
            <person name="Zhao X.-W."/>
            <person name="Ke S."/>
            <person name="Chen Y.-Y."/>
            <person name="Wu W.-L."/>
            <person name="Hsu J.-L."/>
            <person name="Lin Y.-F."/>
            <person name="Huang M.-D."/>
            <person name="Li C.-Y."/>
            <person name="Huang L."/>
            <person name="Wang Z.-W."/>
            <person name="Zhao X."/>
            <person name="Zhong W.-Y."/>
            <person name="Peng D.-H."/>
            <person name="Ahmad S."/>
            <person name="Lan S."/>
            <person name="Zhang J.-S."/>
            <person name="Tsai W.-C."/>
            <person name="Van De Peer Y."/>
            <person name="Liu Z.-J."/>
        </authorList>
    </citation>
    <scope>NUCLEOTIDE SEQUENCE</scope>
    <source>
        <strain evidence="7">SCP</strain>
        <tissue evidence="7">Leaves</tissue>
    </source>
</reference>
<protein>
    <submittedName>
        <fullName evidence="7">WRKY transcription factor 24</fullName>
    </submittedName>
</protein>
<feature type="domain" description="WRKY" evidence="6">
    <location>
        <begin position="445"/>
        <end position="510"/>
    </location>
</feature>
<evidence type="ECO:0000256" key="4">
    <source>
        <dbReference type="ARBA" id="ARBA00023163"/>
    </source>
</evidence>
<dbReference type="SMART" id="SM00774">
    <property type="entry name" value="WRKY"/>
    <property type="match status" value="1"/>
</dbReference>
<evidence type="ECO:0000313" key="7">
    <source>
        <dbReference type="EMBL" id="KAK1276642.1"/>
    </source>
</evidence>
<dbReference type="GO" id="GO:0003700">
    <property type="term" value="F:DNA-binding transcription factor activity"/>
    <property type="evidence" value="ECO:0007669"/>
    <property type="project" value="InterPro"/>
</dbReference>
<dbReference type="AlphaFoldDB" id="A0AAV9BK04"/>
<dbReference type="InterPro" id="IPR044810">
    <property type="entry name" value="WRKY_plant"/>
</dbReference>
<evidence type="ECO:0000256" key="2">
    <source>
        <dbReference type="ARBA" id="ARBA00023015"/>
    </source>
</evidence>
<dbReference type="PROSITE" id="PS50811">
    <property type="entry name" value="WRKY"/>
    <property type="match status" value="1"/>
</dbReference>
<dbReference type="SUPFAM" id="SSF118290">
    <property type="entry name" value="WRKY DNA-binding domain"/>
    <property type="match status" value="1"/>
</dbReference>